<dbReference type="SUPFAM" id="SSF52540">
    <property type="entry name" value="P-loop containing nucleoside triphosphate hydrolases"/>
    <property type="match status" value="1"/>
</dbReference>
<gene>
    <name evidence="15" type="ORF">J4032_17720</name>
</gene>
<name>A0ABY3WZB4_9ACTN</name>
<dbReference type="InterPro" id="IPR027417">
    <property type="entry name" value="P-loop_NTPase"/>
</dbReference>
<evidence type="ECO:0000256" key="2">
    <source>
        <dbReference type="ARBA" id="ARBA00022490"/>
    </source>
</evidence>
<evidence type="ECO:0000256" key="3">
    <source>
        <dbReference type="ARBA" id="ARBA00022737"/>
    </source>
</evidence>
<keyword evidence="2" id="KW-0963">Cytoplasm</keyword>
<dbReference type="PANTHER" id="PTHR43152">
    <property type="entry name" value="UVRABC SYSTEM PROTEIN A"/>
    <property type="match status" value="1"/>
</dbReference>
<protein>
    <recommendedName>
        <fullName evidence="12">UvrABC system protein A</fullName>
    </recommendedName>
    <alternativeName>
        <fullName evidence="13">Excinuclease ABC subunit A</fullName>
    </alternativeName>
</protein>
<keyword evidence="16" id="KW-1185">Reference proteome</keyword>
<evidence type="ECO:0000256" key="13">
    <source>
        <dbReference type="ARBA" id="ARBA00042156"/>
    </source>
</evidence>
<evidence type="ECO:0000256" key="9">
    <source>
        <dbReference type="ARBA" id="ARBA00023125"/>
    </source>
</evidence>
<dbReference type="RefSeq" id="WP_422641083.1">
    <property type="nucleotide sequence ID" value="NZ_CP071872.1"/>
</dbReference>
<evidence type="ECO:0000313" key="16">
    <source>
        <dbReference type="Proteomes" id="UP000828924"/>
    </source>
</evidence>
<keyword evidence="10" id="KW-0234">DNA repair</keyword>
<comment type="similarity">
    <text evidence="11">Belongs to the ABC transporter superfamily. UvrA family.</text>
</comment>
<evidence type="ECO:0000256" key="10">
    <source>
        <dbReference type="ARBA" id="ARBA00023204"/>
    </source>
</evidence>
<dbReference type="EMBL" id="CP071872">
    <property type="protein sequence ID" value="UNM16916.1"/>
    <property type="molecule type" value="Genomic_DNA"/>
</dbReference>
<keyword evidence="5" id="KW-0227">DNA damage</keyword>
<feature type="compositionally biased region" description="Basic residues" evidence="14">
    <location>
        <begin position="135"/>
        <end position="148"/>
    </location>
</feature>
<feature type="region of interest" description="Disordered" evidence="14">
    <location>
        <begin position="127"/>
        <end position="148"/>
    </location>
</feature>
<evidence type="ECO:0000256" key="12">
    <source>
        <dbReference type="ARBA" id="ARBA00039316"/>
    </source>
</evidence>
<proteinExistence type="inferred from homology"/>
<evidence type="ECO:0000256" key="1">
    <source>
        <dbReference type="ARBA" id="ARBA00004496"/>
    </source>
</evidence>
<evidence type="ECO:0000256" key="11">
    <source>
        <dbReference type="ARBA" id="ARBA00038000"/>
    </source>
</evidence>
<evidence type="ECO:0000256" key="4">
    <source>
        <dbReference type="ARBA" id="ARBA00022741"/>
    </source>
</evidence>
<dbReference type="PANTHER" id="PTHR43152:SF2">
    <property type="entry name" value="DRUG RESISTANCE ABC TRANSPORTER"/>
    <property type="match status" value="1"/>
</dbReference>
<keyword evidence="3" id="KW-0677">Repeat</keyword>
<evidence type="ECO:0000256" key="7">
    <source>
        <dbReference type="ARBA" id="ARBA00022840"/>
    </source>
</evidence>
<dbReference type="Gene3D" id="3.40.50.300">
    <property type="entry name" value="P-loop containing nucleotide triphosphate hydrolases"/>
    <property type="match status" value="1"/>
</dbReference>
<keyword evidence="4" id="KW-0547">Nucleotide-binding</keyword>
<dbReference type="Proteomes" id="UP000828924">
    <property type="component" value="Chromosome"/>
</dbReference>
<sequence>MYASVAVPTVERELALSLKEGAITAPNFAVDSWYWQVLAGSGFYDPDKKLKDFTDQEWHDFLHKESCNTVIVIEHHQTVMAHADLLIDLGPGGGHDGGRVVFTGTPADLIVGGDTLTARHLGEYVTSQGVSGPRGHGRGGARRRAWRR</sequence>
<evidence type="ECO:0000256" key="5">
    <source>
        <dbReference type="ARBA" id="ARBA00022763"/>
    </source>
</evidence>
<keyword evidence="7" id="KW-0067">ATP-binding</keyword>
<keyword evidence="6" id="KW-0228">DNA excision</keyword>
<organism evidence="15 16">
    <name type="scientific">Streptomyces formicae</name>
    <dbReference type="NCBI Taxonomy" id="1616117"/>
    <lineage>
        <taxon>Bacteria</taxon>
        <taxon>Bacillati</taxon>
        <taxon>Actinomycetota</taxon>
        <taxon>Actinomycetes</taxon>
        <taxon>Kitasatosporales</taxon>
        <taxon>Streptomycetaceae</taxon>
        <taxon>Streptomyces</taxon>
    </lineage>
</organism>
<reference evidence="15 16" key="1">
    <citation type="submission" date="2021-03" db="EMBL/GenBank/DDBJ databases">
        <title>Complete genome of Streptomyces formicae strain 1H-GS9 (DSM 100524).</title>
        <authorList>
            <person name="Atanasov K.E."/>
            <person name="Altabella T."/>
            <person name="Ferrer A."/>
        </authorList>
    </citation>
    <scope>NUCLEOTIDE SEQUENCE [LARGE SCALE GENOMIC DNA]</scope>
    <source>
        <strain evidence="15 16">1H-GS9</strain>
    </source>
</reference>
<comment type="subcellular location">
    <subcellularLocation>
        <location evidence="1">Cytoplasm</location>
    </subcellularLocation>
</comment>
<evidence type="ECO:0000256" key="14">
    <source>
        <dbReference type="SAM" id="MobiDB-lite"/>
    </source>
</evidence>
<evidence type="ECO:0000313" key="15">
    <source>
        <dbReference type="EMBL" id="UNM16916.1"/>
    </source>
</evidence>
<evidence type="ECO:0000256" key="6">
    <source>
        <dbReference type="ARBA" id="ARBA00022769"/>
    </source>
</evidence>
<accession>A0ABY3WZB4</accession>
<evidence type="ECO:0000256" key="8">
    <source>
        <dbReference type="ARBA" id="ARBA00022881"/>
    </source>
</evidence>
<keyword evidence="9" id="KW-0238">DNA-binding</keyword>
<keyword evidence="8" id="KW-0267">Excision nuclease</keyword>